<evidence type="ECO:0000256" key="1">
    <source>
        <dbReference type="ARBA" id="ARBA00001947"/>
    </source>
</evidence>
<comment type="caution">
    <text evidence="12">The sequence shown here is derived from an EMBL/GenBank/DDBJ whole genome shotgun (WGS) entry which is preliminary data.</text>
</comment>
<dbReference type="PANTHER" id="PTHR28570">
    <property type="entry name" value="ASPARTYL AMINOPEPTIDASE"/>
    <property type="match status" value="1"/>
</dbReference>
<evidence type="ECO:0000256" key="4">
    <source>
        <dbReference type="ARBA" id="ARBA00022670"/>
    </source>
</evidence>
<evidence type="ECO:0000256" key="8">
    <source>
        <dbReference type="ARBA" id="ARBA00023049"/>
    </source>
</evidence>
<dbReference type="SUPFAM" id="SSF53187">
    <property type="entry name" value="Zn-dependent exopeptidases"/>
    <property type="match status" value="1"/>
</dbReference>
<evidence type="ECO:0000256" key="2">
    <source>
        <dbReference type="ARBA" id="ARBA00008290"/>
    </source>
</evidence>
<evidence type="ECO:0000313" key="13">
    <source>
        <dbReference type="Proteomes" id="UP000283295"/>
    </source>
</evidence>
<accession>A0A412ISX0</accession>
<proteinExistence type="inferred from homology"/>
<dbReference type="Proteomes" id="UP000283295">
    <property type="component" value="Unassembled WGS sequence"/>
</dbReference>
<dbReference type="SUPFAM" id="SSF101821">
    <property type="entry name" value="Aminopeptidase/glucanase lid domain"/>
    <property type="match status" value="1"/>
</dbReference>
<keyword evidence="4 9" id="KW-0645">Protease</keyword>
<dbReference type="EMBL" id="QRVK01000009">
    <property type="protein sequence ID" value="RGS43193.1"/>
    <property type="molecule type" value="Genomic_DNA"/>
</dbReference>
<evidence type="ECO:0000256" key="3">
    <source>
        <dbReference type="ARBA" id="ARBA00022438"/>
    </source>
</evidence>
<keyword evidence="3 9" id="KW-0031">Aminopeptidase</keyword>
<evidence type="ECO:0000256" key="6">
    <source>
        <dbReference type="ARBA" id="ARBA00022801"/>
    </source>
</evidence>
<keyword evidence="8 9" id="KW-0482">Metalloprotease</keyword>
<dbReference type="CDD" id="cd05658">
    <property type="entry name" value="M18_DAP"/>
    <property type="match status" value="1"/>
</dbReference>
<sequence length="423" mass="47163">MIDTLCRLLDAGVTQFHVVKECEDILLDHDYRKLDIGERWELMAGGRYYVKPYPSMLVAFAIGEVPEYGRLNIGLAHTDFPMLKIKTQPDMNRCGYQTLNVEPYGGLIKETWFDRPLGIAGKVVVQTEDPFRPRTYLYDSERAMCIVPSLAPHLRKETTSDKMNVQKELIPVYGLNGQNVKEKDILQYVAEDLGLLKDDILDYDLYLYNMDHMEIVGAEKDMIASPRLDNITSVSALVDTMCKTEKGNCINVISLFDNEEIGSRSKQGADSVMLSGIVDRIMSGLDMEENDRMRIMRDAFMLSLDVAHATHPNYPEKSDPTNQIVMGCGVALKSSASQRYVSDSEASAVVMALARKNDIKVQRQVNRSGMAGGQTLGPIASSYLPVRAVDMGIPILAMHSAMELGSAEDYSQLKALCSAVFEM</sequence>
<dbReference type="OrthoDB" id="9764268at2"/>
<name>A0A412ISX0_9FIRM</name>
<dbReference type="AlphaFoldDB" id="A0A412ISX0"/>
<evidence type="ECO:0000256" key="5">
    <source>
        <dbReference type="ARBA" id="ARBA00022723"/>
    </source>
</evidence>
<dbReference type="NCBIfam" id="NF002759">
    <property type="entry name" value="PRK02813.1"/>
    <property type="match status" value="1"/>
</dbReference>
<dbReference type="GO" id="GO:0008270">
    <property type="term" value="F:zinc ion binding"/>
    <property type="evidence" value="ECO:0007669"/>
    <property type="project" value="InterPro"/>
</dbReference>
<dbReference type="Gene3D" id="2.30.250.10">
    <property type="entry name" value="Aminopeptidase i, Domain 2"/>
    <property type="match status" value="1"/>
</dbReference>
<evidence type="ECO:0000313" key="11">
    <source>
        <dbReference type="EMBL" id="RGS43182.1"/>
    </source>
</evidence>
<keyword evidence="7 9" id="KW-0862">Zinc</keyword>
<reference evidence="12 13" key="1">
    <citation type="submission" date="2018-08" db="EMBL/GenBank/DDBJ databases">
        <title>A genome reference for cultivated species of the human gut microbiota.</title>
        <authorList>
            <person name="Zou Y."/>
            <person name="Xue W."/>
            <person name="Luo G."/>
        </authorList>
    </citation>
    <scope>NUCLEOTIDE SEQUENCE [LARGE SCALE GENOMIC DNA]</scope>
    <source>
        <strain evidence="12 13">AF22-21</strain>
    </source>
</reference>
<evidence type="ECO:0000256" key="9">
    <source>
        <dbReference type="RuleBase" id="RU004386"/>
    </source>
</evidence>
<dbReference type="GO" id="GO:0008237">
    <property type="term" value="F:metallopeptidase activity"/>
    <property type="evidence" value="ECO:0007669"/>
    <property type="project" value="UniProtKB-KW"/>
</dbReference>
<comment type="similarity">
    <text evidence="2 9">Belongs to the peptidase M18 family.</text>
</comment>
<dbReference type="Gene3D" id="3.40.630.10">
    <property type="entry name" value="Zn peptidases"/>
    <property type="match status" value="1"/>
</dbReference>
<keyword evidence="5 9" id="KW-0479">Metal-binding</keyword>
<dbReference type="PRINTS" id="PR00932">
    <property type="entry name" value="AMINO1PTASE"/>
</dbReference>
<keyword evidence="6 9" id="KW-0378">Hydrolase</keyword>
<gene>
    <name evidence="11" type="ORF">DWX94_05510</name>
    <name evidence="12" type="ORF">DWX94_05595</name>
</gene>
<evidence type="ECO:0000256" key="10">
    <source>
        <dbReference type="RuleBase" id="RU004387"/>
    </source>
</evidence>
<dbReference type="InterPro" id="IPR023358">
    <property type="entry name" value="Peptidase_M18_dom2"/>
</dbReference>
<evidence type="ECO:0000256" key="7">
    <source>
        <dbReference type="ARBA" id="ARBA00022833"/>
    </source>
</evidence>
<dbReference type="GO" id="GO:0004177">
    <property type="term" value="F:aminopeptidase activity"/>
    <property type="evidence" value="ECO:0007669"/>
    <property type="project" value="UniProtKB-KW"/>
</dbReference>
<dbReference type="GO" id="GO:0006508">
    <property type="term" value="P:proteolysis"/>
    <property type="evidence" value="ECO:0007669"/>
    <property type="project" value="UniProtKB-KW"/>
</dbReference>
<dbReference type="GO" id="GO:0005737">
    <property type="term" value="C:cytoplasm"/>
    <property type="evidence" value="ECO:0007669"/>
    <property type="project" value="UniProtKB-ARBA"/>
</dbReference>
<dbReference type="EMBL" id="QRVK01000009">
    <property type="protein sequence ID" value="RGS43182.1"/>
    <property type="molecule type" value="Genomic_DNA"/>
</dbReference>
<organism evidence="12 13">
    <name type="scientific">Coprococcus eutactus</name>
    <dbReference type="NCBI Taxonomy" id="33043"/>
    <lineage>
        <taxon>Bacteria</taxon>
        <taxon>Bacillati</taxon>
        <taxon>Bacillota</taxon>
        <taxon>Clostridia</taxon>
        <taxon>Lachnospirales</taxon>
        <taxon>Lachnospiraceae</taxon>
        <taxon>Coprococcus</taxon>
    </lineage>
</organism>
<dbReference type="InterPro" id="IPR001948">
    <property type="entry name" value="Peptidase_M18"/>
</dbReference>
<comment type="cofactor">
    <cofactor evidence="1 10">
        <name>Zn(2+)</name>
        <dbReference type="ChEBI" id="CHEBI:29105"/>
    </cofactor>
</comment>
<dbReference type="Pfam" id="PF02127">
    <property type="entry name" value="Peptidase_M18"/>
    <property type="match status" value="1"/>
</dbReference>
<dbReference type="EC" id="3.4.11.-" evidence="10"/>
<protein>
    <recommendedName>
        <fullName evidence="10">M18 family aminopeptidase</fullName>
        <ecNumber evidence="10">3.4.11.-</ecNumber>
    </recommendedName>
</protein>
<evidence type="ECO:0000313" key="12">
    <source>
        <dbReference type="EMBL" id="RGS43193.1"/>
    </source>
</evidence>
<dbReference type="PANTHER" id="PTHR28570:SF3">
    <property type="entry name" value="ASPARTYL AMINOPEPTIDASE"/>
    <property type="match status" value="1"/>
</dbReference>